<keyword evidence="3" id="KW-0732">Signal</keyword>
<gene>
    <name evidence="4" type="ORF">MNOR_LOCUS24955</name>
</gene>
<organism evidence="4 5">
    <name type="scientific">Meganyctiphanes norvegica</name>
    <name type="common">Northern krill</name>
    <name type="synonym">Thysanopoda norvegica</name>
    <dbReference type="NCBI Taxonomy" id="48144"/>
    <lineage>
        <taxon>Eukaryota</taxon>
        <taxon>Metazoa</taxon>
        <taxon>Ecdysozoa</taxon>
        <taxon>Arthropoda</taxon>
        <taxon>Crustacea</taxon>
        <taxon>Multicrustacea</taxon>
        <taxon>Malacostraca</taxon>
        <taxon>Eumalacostraca</taxon>
        <taxon>Eucarida</taxon>
        <taxon>Euphausiacea</taxon>
        <taxon>Euphausiidae</taxon>
        <taxon>Meganyctiphanes</taxon>
    </lineage>
</organism>
<feature type="compositionally biased region" description="Polar residues" evidence="1">
    <location>
        <begin position="254"/>
        <end position="282"/>
    </location>
</feature>
<evidence type="ECO:0000313" key="5">
    <source>
        <dbReference type="Proteomes" id="UP001497623"/>
    </source>
</evidence>
<feature type="region of interest" description="Disordered" evidence="1">
    <location>
        <begin position="254"/>
        <end position="297"/>
    </location>
</feature>
<dbReference type="EMBL" id="CAXKWB010023325">
    <property type="protein sequence ID" value="CAL4125024.1"/>
    <property type="molecule type" value="Genomic_DNA"/>
</dbReference>
<evidence type="ECO:0000256" key="3">
    <source>
        <dbReference type="SAM" id="SignalP"/>
    </source>
</evidence>
<keyword evidence="2" id="KW-0472">Membrane</keyword>
<feature type="signal peptide" evidence="3">
    <location>
        <begin position="1"/>
        <end position="21"/>
    </location>
</feature>
<keyword evidence="2" id="KW-1133">Transmembrane helix</keyword>
<evidence type="ECO:0000256" key="2">
    <source>
        <dbReference type="SAM" id="Phobius"/>
    </source>
</evidence>
<feature type="non-terminal residue" evidence="4">
    <location>
        <position position="1"/>
    </location>
</feature>
<evidence type="ECO:0008006" key="6">
    <source>
        <dbReference type="Google" id="ProtNLM"/>
    </source>
</evidence>
<sequence length="297" mass="32938">NTIMRYILNICTLFYLTIVYGDVCKNQEEGLGYAGCAVYKIESKKECPLAINNGEGSFVFYIKAQTQGQLAISLHESFGSSSNQITSNLFTTRLNDDNEWHKIKISKGDHSDGKHGPMATYFLHVDDLNPVQNTNITVGNEIRVNYETSLWTSECDPREYTQLEPPGPTTLSQSPTQQPSPSLQPQLRVTAATTVTGNTTTMIIAAVSLLLILVAILVIVILVLKHRRRNRDQAMTQPTDHQNRLSRHVSENSLYGSYDNQGKGENQVQQDTSATNSANQRRGSAHDSENSLYGGIN</sequence>
<reference evidence="4 5" key="1">
    <citation type="submission" date="2024-05" db="EMBL/GenBank/DDBJ databases">
        <authorList>
            <person name="Wallberg A."/>
        </authorList>
    </citation>
    <scope>NUCLEOTIDE SEQUENCE [LARGE SCALE GENOMIC DNA]</scope>
</reference>
<feature type="transmembrane region" description="Helical" evidence="2">
    <location>
        <begin position="202"/>
        <end position="224"/>
    </location>
</feature>
<accession>A0AAV2RLL7</accession>
<keyword evidence="2" id="KW-0812">Transmembrane</keyword>
<feature type="region of interest" description="Disordered" evidence="1">
    <location>
        <begin position="155"/>
        <end position="186"/>
    </location>
</feature>
<feature type="chain" id="PRO_5044022141" description="Laminin G domain-containing protein" evidence="3">
    <location>
        <begin position="22"/>
        <end position="297"/>
    </location>
</feature>
<evidence type="ECO:0000313" key="4">
    <source>
        <dbReference type="EMBL" id="CAL4125024.1"/>
    </source>
</evidence>
<evidence type="ECO:0000256" key="1">
    <source>
        <dbReference type="SAM" id="MobiDB-lite"/>
    </source>
</evidence>
<feature type="compositionally biased region" description="Low complexity" evidence="1">
    <location>
        <begin position="169"/>
        <end position="186"/>
    </location>
</feature>
<name>A0AAV2RLL7_MEGNR</name>
<dbReference type="AlphaFoldDB" id="A0AAV2RLL7"/>
<keyword evidence="5" id="KW-1185">Reference proteome</keyword>
<protein>
    <recommendedName>
        <fullName evidence="6">Laminin G domain-containing protein</fullName>
    </recommendedName>
</protein>
<comment type="caution">
    <text evidence="4">The sequence shown here is derived from an EMBL/GenBank/DDBJ whole genome shotgun (WGS) entry which is preliminary data.</text>
</comment>
<dbReference type="Proteomes" id="UP001497623">
    <property type="component" value="Unassembled WGS sequence"/>
</dbReference>
<proteinExistence type="predicted"/>